<dbReference type="AlphaFoldDB" id="A0A6V1Q1T2"/>
<evidence type="ECO:0000256" key="9">
    <source>
        <dbReference type="ARBA" id="ARBA00034330"/>
    </source>
</evidence>
<keyword evidence="7 10" id="KW-0808">Transferase</keyword>
<feature type="chain" id="PRO_5030160781" description="(R)-citramalate synthase" evidence="11">
    <location>
        <begin position="25"/>
        <end position="649"/>
    </location>
</feature>
<sequence>MCRFQKTFIVGAWAILVLALFCSGFVPSPHQTRQTRTLIKSISSLRMSTMDNSKEVTSEMDDVLSSQRTSNMPDGLSAKHLDIYDTTLRDGTQGESVSVTVDGKLAIAKRLGEFGMAYIEGGWPGSNPKDAEFFARARAELPLSTWRRVVAFGSTRRKFLPVEQDKQIAMLLESEAGCVCIVGKSWDLHIDEILEVPREENLAMVADSVAHLKAAGREVMLDLEHFFDGMASDPACTLDVCRAAVDAGVDVLVLCDTNGGRLPWEIEAGVRRVAAEFPGVRLGIHCHNDQELAVANSLAALRAGCSLVQGTVNGVGERTGNANLASLVPTLQLKMGYAGVGRAKLRELTGLSRFVDEMMNRVPAASQPWVGASAFAHKGGIHVSAMAKNPASYQHVDPDVVGNTRRVLVSDLAGRSNIIAKVKEFGLCVTDVECAAWADSSLQILNDIKVLEKMGYSFEGAEASVELMLRRMVENYAPPFNIVDYSCQIMDQVATSHTVTQRGAAAAAAAGLLASGQARATVKMEVSDGAQGEGRRTLLEVAEGNGPVDALGQALRRGLEPAFPLLREVRLSDYKVRILDHQGAKATASTTRVMIEFKRHNEFTGLTESWTTVGVDSNIISASFNALSDGFEYFLALKCDAQSLECRLD</sequence>
<dbReference type="Gene3D" id="3.20.20.70">
    <property type="entry name" value="Aldolase class I"/>
    <property type="match status" value="1"/>
</dbReference>
<evidence type="ECO:0000256" key="1">
    <source>
        <dbReference type="ARBA" id="ARBA00004743"/>
    </source>
</evidence>
<keyword evidence="8" id="KW-0100">Branched-chain amino acid biosynthesis</keyword>
<keyword evidence="5" id="KW-0028">Amino-acid biosynthesis</keyword>
<dbReference type="GO" id="GO:0009098">
    <property type="term" value="P:L-leucine biosynthetic process"/>
    <property type="evidence" value="ECO:0007669"/>
    <property type="project" value="InterPro"/>
</dbReference>
<dbReference type="PROSITE" id="PS00815">
    <property type="entry name" value="AIPM_HOMOCIT_SYNTH_1"/>
    <property type="match status" value="1"/>
</dbReference>
<protein>
    <recommendedName>
        <fullName evidence="4">(R)-citramalate synthase</fullName>
        <ecNumber evidence="3">2.3.3.13</ecNumber>
        <ecNumber evidence="9">2.3.3.21</ecNumber>
    </recommendedName>
</protein>
<dbReference type="PROSITE" id="PS50991">
    <property type="entry name" value="PYR_CT"/>
    <property type="match status" value="1"/>
</dbReference>
<gene>
    <name evidence="13" type="ORF">HAKA00212_LOCUS10001</name>
</gene>
<dbReference type="GO" id="GO:0009097">
    <property type="term" value="P:isoleucine biosynthetic process"/>
    <property type="evidence" value="ECO:0007669"/>
    <property type="project" value="UniProtKB-UniPathway"/>
</dbReference>
<dbReference type="EC" id="2.3.3.21" evidence="9"/>
<proteinExistence type="inferred from homology"/>
<dbReference type="SMART" id="SM00917">
    <property type="entry name" value="LeuA_dimer"/>
    <property type="match status" value="1"/>
</dbReference>
<dbReference type="Gene3D" id="3.30.160.270">
    <property type="match status" value="1"/>
</dbReference>
<dbReference type="InterPro" id="IPR013785">
    <property type="entry name" value="Aldolase_TIM"/>
</dbReference>
<dbReference type="InterPro" id="IPR054691">
    <property type="entry name" value="LeuA/HCS_post-cat"/>
</dbReference>
<dbReference type="UniPathway" id="UPA00047">
    <property type="reaction ID" value="UER00066"/>
</dbReference>
<evidence type="ECO:0000256" key="8">
    <source>
        <dbReference type="ARBA" id="ARBA00023304"/>
    </source>
</evidence>
<keyword evidence="6" id="KW-0412">Isoleucine biosynthesis</keyword>
<evidence type="ECO:0000256" key="7">
    <source>
        <dbReference type="ARBA" id="ARBA00022679"/>
    </source>
</evidence>
<feature type="domain" description="Pyruvate carboxyltransferase" evidence="12">
    <location>
        <begin position="81"/>
        <end position="346"/>
    </location>
</feature>
<evidence type="ECO:0000256" key="4">
    <source>
        <dbReference type="ARBA" id="ARBA00022325"/>
    </source>
</evidence>
<dbReference type="GO" id="GO:0003852">
    <property type="term" value="F:2-isopropylmalate synthase activity"/>
    <property type="evidence" value="ECO:0007669"/>
    <property type="project" value="UniProtKB-EC"/>
</dbReference>
<comment type="similarity">
    <text evidence="2 10">Belongs to the alpha-IPM synthase/homocitrate synthase family.</text>
</comment>
<dbReference type="PANTHER" id="PTHR43538:SF1">
    <property type="entry name" value="(R)-CITRAMALATE SYNTHASE"/>
    <property type="match status" value="1"/>
</dbReference>
<dbReference type="InterPro" id="IPR000891">
    <property type="entry name" value="PYR_CT"/>
</dbReference>
<evidence type="ECO:0000256" key="10">
    <source>
        <dbReference type="RuleBase" id="RU003523"/>
    </source>
</evidence>
<name>A0A6V1Q1T2_HETAK</name>
<dbReference type="InterPro" id="IPR002034">
    <property type="entry name" value="AIPM/Hcit_synth_CS"/>
</dbReference>
<dbReference type="InterPro" id="IPR036230">
    <property type="entry name" value="LeuA_allosteric_dom_sf"/>
</dbReference>
<accession>A0A6V1Q1T2</accession>
<dbReference type="InterPro" id="IPR005675">
    <property type="entry name" value="Citramal_synthase"/>
</dbReference>
<dbReference type="Pfam" id="PF00682">
    <property type="entry name" value="HMGL-like"/>
    <property type="match status" value="1"/>
</dbReference>
<dbReference type="Pfam" id="PF22617">
    <property type="entry name" value="HCS_D2"/>
    <property type="match status" value="1"/>
</dbReference>
<dbReference type="SUPFAM" id="SSF110921">
    <property type="entry name" value="2-isopropylmalate synthase LeuA, allosteric (dimerisation) domain"/>
    <property type="match status" value="1"/>
</dbReference>
<dbReference type="EC" id="2.3.3.13" evidence="3"/>
<evidence type="ECO:0000256" key="11">
    <source>
        <dbReference type="SAM" id="SignalP"/>
    </source>
</evidence>
<reference evidence="13" key="1">
    <citation type="submission" date="2021-01" db="EMBL/GenBank/DDBJ databases">
        <authorList>
            <person name="Corre E."/>
            <person name="Pelletier E."/>
            <person name="Niang G."/>
            <person name="Scheremetjew M."/>
            <person name="Finn R."/>
            <person name="Kale V."/>
            <person name="Holt S."/>
            <person name="Cochrane G."/>
            <person name="Meng A."/>
            <person name="Brown T."/>
            <person name="Cohen L."/>
        </authorList>
    </citation>
    <scope>NUCLEOTIDE SEQUENCE</scope>
    <source>
        <strain evidence="13">CCMP3107</strain>
    </source>
</reference>
<feature type="signal peptide" evidence="11">
    <location>
        <begin position="1"/>
        <end position="24"/>
    </location>
</feature>
<evidence type="ECO:0000256" key="6">
    <source>
        <dbReference type="ARBA" id="ARBA00022624"/>
    </source>
</evidence>
<dbReference type="Gene3D" id="1.10.238.260">
    <property type="match status" value="1"/>
</dbReference>
<dbReference type="Pfam" id="PF08502">
    <property type="entry name" value="LeuA_dimer"/>
    <property type="match status" value="1"/>
</dbReference>
<evidence type="ECO:0000256" key="3">
    <source>
        <dbReference type="ARBA" id="ARBA00012973"/>
    </source>
</evidence>
<dbReference type="SUPFAM" id="SSF51569">
    <property type="entry name" value="Aldolase"/>
    <property type="match status" value="1"/>
</dbReference>
<keyword evidence="11" id="KW-0732">Signal</keyword>
<evidence type="ECO:0000313" key="13">
    <source>
        <dbReference type="EMBL" id="CAE0631299.1"/>
    </source>
</evidence>
<dbReference type="GO" id="GO:0043714">
    <property type="term" value="F:(R)-citramalate synthase activity"/>
    <property type="evidence" value="ECO:0007669"/>
    <property type="project" value="UniProtKB-EC"/>
</dbReference>
<evidence type="ECO:0000256" key="2">
    <source>
        <dbReference type="ARBA" id="ARBA00006154"/>
    </source>
</evidence>
<dbReference type="EMBL" id="HBIU01021312">
    <property type="protein sequence ID" value="CAE0631299.1"/>
    <property type="molecule type" value="Transcribed_RNA"/>
</dbReference>
<dbReference type="InterPro" id="IPR013709">
    <property type="entry name" value="2-isopropylmalate_synth_dimer"/>
</dbReference>
<dbReference type="CDD" id="cd07941">
    <property type="entry name" value="DRE_TIM_LeuA3"/>
    <property type="match status" value="1"/>
</dbReference>
<dbReference type="PANTHER" id="PTHR43538">
    <property type="entry name" value="ALPHA-IPM SYNTHASE/HOMOCITRATE SYNTHASE"/>
    <property type="match status" value="1"/>
</dbReference>
<organism evidence="13">
    <name type="scientific">Heterosigma akashiwo</name>
    <name type="common">Chromophytic alga</name>
    <name type="synonym">Heterosigma carterae</name>
    <dbReference type="NCBI Taxonomy" id="2829"/>
    <lineage>
        <taxon>Eukaryota</taxon>
        <taxon>Sar</taxon>
        <taxon>Stramenopiles</taxon>
        <taxon>Ochrophyta</taxon>
        <taxon>Raphidophyceae</taxon>
        <taxon>Chattonellales</taxon>
        <taxon>Chattonellaceae</taxon>
        <taxon>Heterosigma</taxon>
    </lineage>
</organism>
<evidence type="ECO:0000256" key="5">
    <source>
        <dbReference type="ARBA" id="ARBA00022605"/>
    </source>
</evidence>
<evidence type="ECO:0000259" key="12">
    <source>
        <dbReference type="PROSITE" id="PS50991"/>
    </source>
</evidence>
<dbReference type="NCBIfam" id="TIGR00977">
    <property type="entry name" value="citramal_synth"/>
    <property type="match status" value="1"/>
</dbReference>
<comment type="pathway">
    <text evidence="1">Amino-acid biosynthesis; L-isoleucine biosynthesis; 2-oxobutanoate from pyruvate: step 1/3.</text>
</comment>